<evidence type="ECO:0000313" key="4">
    <source>
        <dbReference type="EMBL" id="MBF9002642.1"/>
    </source>
</evidence>
<evidence type="ECO:0000256" key="1">
    <source>
        <dbReference type="SAM" id="Phobius"/>
    </source>
</evidence>
<keyword evidence="1" id="KW-1133">Transmembrane helix</keyword>
<protein>
    <submittedName>
        <fullName evidence="4">VSK receptor</fullName>
    </submittedName>
</protein>
<dbReference type="EMBL" id="JADPMR010000001">
    <property type="protein sequence ID" value="MBF9000485.1"/>
    <property type="molecule type" value="Genomic_DNA"/>
</dbReference>
<dbReference type="EMBL" id="JADPMR010000004">
    <property type="protein sequence ID" value="MBF9002642.1"/>
    <property type="molecule type" value="Genomic_DNA"/>
</dbReference>
<keyword evidence="1" id="KW-0472">Membrane</keyword>
<keyword evidence="1" id="KW-0812">Transmembrane</keyword>
<keyword evidence="5" id="KW-1185">Reference proteome</keyword>
<organism evidence="4 5">
    <name type="scientific">Vibrio nitrifigilis</name>
    <dbReference type="NCBI Taxonomy" id="2789781"/>
    <lineage>
        <taxon>Bacteria</taxon>
        <taxon>Pseudomonadati</taxon>
        <taxon>Pseudomonadota</taxon>
        <taxon>Gammaproteobacteria</taxon>
        <taxon>Vibrionales</taxon>
        <taxon>Vibrionaceae</taxon>
        <taxon>Vibrio</taxon>
    </lineage>
</organism>
<name>A0ABS0GJJ5_9VIBR</name>
<sequence length="105" mass="12004">MWDWIVELFNDLLEFFYKLFLSLVDALKDLFAWVFDQIFDLIEVVISYIMTLFAPFDLSELTDSIPSTAAWVLSNIGLPNCLVLIATAIGIRLVLQLIPFTRLGS</sequence>
<comment type="caution">
    <text evidence="4">The sequence shown here is derived from an EMBL/GenBank/DDBJ whole genome shotgun (WGS) entry which is preliminary data.</text>
</comment>
<gene>
    <name evidence="2" type="ORF">I1A42_07915</name>
    <name evidence="3" type="ORF">I1A42_13840</name>
    <name evidence="4" type="ORF">I1A42_19390</name>
</gene>
<feature type="transmembrane region" description="Helical" evidence="1">
    <location>
        <begin position="76"/>
        <end position="95"/>
    </location>
</feature>
<proteinExistence type="predicted"/>
<evidence type="ECO:0000313" key="5">
    <source>
        <dbReference type="Proteomes" id="UP000597206"/>
    </source>
</evidence>
<dbReference type="RefSeq" id="WP_196123143.1">
    <property type="nucleotide sequence ID" value="NZ_JADPMR010000001.1"/>
</dbReference>
<accession>A0ABS0GJJ5</accession>
<dbReference type="Proteomes" id="UP000597206">
    <property type="component" value="Unassembled WGS sequence"/>
</dbReference>
<dbReference type="EMBL" id="JADPMR010000002">
    <property type="protein sequence ID" value="MBF9001578.1"/>
    <property type="molecule type" value="Genomic_DNA"/>
</dbReference>
<keyword evidence="4" id="KW-0675">Receptor</keyword>
<feature type="transmembrane region" description="Helical" evidence="1">
    <location>
        <begin position="38"/>
        <end position="56"/>
    </location>
</feature>
<reference evidence="4 5" key="1">
    <citation type="submission" date="2020-11" db="EMBL/GenBank/DDBJ databases">
        <title>Vibrio nitrifigilis sp. nov., a marine nitrogen-fixing bacterium isolated from the lagoon sediment of an islet inside an atoll.</title>
        <authorList>
            <person name="Wang L.-T."/>
            <person name="Shieh W.Y."/>
        </authorList>
    </citation>
    <scope>NUCLEOTIDE SEQUENCE [LARGE SCALE GENOMIC DNA]</scope>
    <source>
        <strain evidence="4 5">NFV-1</strain>
    </source>
</reference>
<evidence type="ECO:0000313" key="2">
    <source>
        <dbReference type="EMBL" id="MBF9000485.1"/>
    </source>
</evidence>
<evidence type="ECO:0000313" key="3">
    <source>
        <dbReference type="EMBL" id="MBF9001578.1"/>
    </source>
</evidence>